<dbReference type="InterPro" id="IPR050633">
    <property type="entry name" value="Neuropilin_MCO_CoagFactor"/>
</dbReference>
<comment type="caution">
    <text evidence="12">The sequence shown here is derived from an EMBL/GenBank/DDBJ whole genome shotgun (WGS) entry which is preliminary data.</text>
</comment>
<dbReference type="InterPro" id="IPR004043">
    <property type="entry name" value="LCCL"/>
</dbReference>
<protein>
    <submittedName>
        <fullName evidence="12">DCBD2 protein</fullName>
    </submittedName>
</protein>
<evidence type="ECO:0000313" key="12">
    <source>
        <dbReference type="EMBL" id="KAG2457040.1"/>
    </source>
</evidence>
<evidence type="ECO:0000256" key="5">
    <source>
        <dbReference type="ARBA" id="ARBA00023136"/>
    </source>
</evidence>
<evidence type="ECO:0000256" key="3">
    <source>
        <dbReference type="ARBA" id="ARBA00022692"/>
    </source>
</evidence>
<dbReference type="GO" id="GO:0005886">
    <property type="term" value="C:plasma membrane"/>
    <property type="evidence" value="ECO:0007669"/>
    <property type="project" value="TreeGrafter"/>
</dbReference>
<dbReference type="InterPro" id="IPR000421">
    <property type="entry name" value="FA58C"/>
</dbReference>
<dbReference type="SUPFAM" id="SSF69848">
    <property type="entry name" value="LCCL domain"/>
    <property type="match status" value="1"/>
</dbReference>
<feature type="disulfide bond" evidence="7">
    <location>
        <begin position="15"/>
        <end position="42"/>
    </location>
</feature>
<dbReference type="InterPro" id="IPR000859">
    <property type="entry name" value="CUB_dom"/>
</dbReference>
<accession>A0A8X7WVY4</accession>
<sequence length="449" mass="49281">MLLIIFFFFFLGDGCGYTVLGHNSGTLSSINYPQTYPNNTVCEWEIRVGAGEQILFKFGDFDIEDSNSCHFNYLRIYDNIGPGRKEIDLITCLDKGSHFSEPEFSKFCPAGCLTTFGEISGTIPDGYRDSSLLCMAGIHAGVVSNLLGGQINVVSSKGIPYYESALANNVTSVGQALHYGSKTICYYFRGHAQAQTEDVNDYRKGCYGTLGLESGVVRNSQITSSSFLQWDDLIGHQTVWGPERARLRKPGPSWAALNADGNQWLQIDLKKERKVTGWWKGMKHFLPAKGGEGEECQIRYSSSEVSHLGAREVGPVLQTEPAEYAQPLVSGLVGTLRQRSTFKPEDSIDHDYSDPDPYDAPLQGIYHAYAEPLPASGPEYATPIIMDVSSHLPGTLPHTSISTFKSLGTTVSTRADNNVSSVQEQYDTPKGIPGPVEVDLLYKVPQSIV</sequence>
<dbReference type="GO" id="GO:0038023">
    <property type="term" value="F:signaling receptor activity"/>
    <property type="evidence" value="ECO:0007669"/>
    <property type="project" value="TreeGrafter"/>
</dbReference>
<dbReference type="PROSITE" id="PS01180">
    <property type="entry name" value="CUB"/>
    <property type="match status" value="1"/>
</dbReference>
<evidence type="ECO:0000259" key="9">
    <source>
        <dbReference type="PROSITE" id="PS01180"/>
    </source>
</evidence>
<evidence type="ECO:0000256" key="6">
    <source>
        <dbReference type="ARBA" id="ARBA00023157"/>
    </source>
</evidence>
<dbReference type="SUPFAM" id="SSF49854">
    <property type="entry name" value="Spermadhesin, CUB domain"/>
    <property type="match status" value="1"/>
</dbReference>
<feature type="non-terminal residue" evidence="12">
    <location>
        <position position="449"/>
    </location>
</feature>
<evidence type="ECO:0000256" key="8">
    <source>
        <dbReference type="SAM" id="SignalP"/>
    </source>
</evidence>
<keyword evidence="13" id="KW-1185">Reference proteome</keyword>
<keyword evidence="3" id="KW-0812">Transmembrane</keyword>
<feature type="signal peptide" evidence="8">
    <location>
        <begin position="1"/>
        <end position="16"/>
    </location>
</feature>
<feature type="domain" description="F5/8 type C" evidence="10">
    <location>
        <begin position="206"/>
        <end position="277"/>
    </location>
</feature>
<comment type="subcellular location">
    <subcellularLocation>
        <location evidence="1">Membrane</location>
        <topology evidence="1">Single-pass type I membrane protein</topology>
    </subcellularLocation>
</comment>
<dbReference type="CDD" id="cd00041">
    <property type="entry name" value="CUB"/>
    <property type="match status" value="1"/>
</dbReference>
<dbReference type="InterPro" id="IPR035914">
    <property type="entry name" value="Sperma_CUB_dom_sf"/>
</dbReference>
<dbReference type="AlphaFoldDB" id="A0A8X7WVY4"/>
<evidence type="ECO:0000259" key="11">
    <source>
        <dbReference type="PROSITE" id="PS50820"/>
    </source>
</evidence>
<evidence type="ECO:0000256" key="4">
    <source>
        <dbReference type="ARBA" id="ARBA00022989"/>
    </source>
</evidence>
<feature type="domain" description="CUB" evidence="9">
    <location>
        <begin position="15"/>
        <end position="108"/>
    </location>
</feature>
<dbReference type="Gene3D" id="2.60.120.290">
    <property type="entry name" value="Spermadhesin, CUB domain"/>
    <property type="match status" value="1"/>
</dbReference>
<reference evidence="12 13" key="1">
    <citation type="journal article" date="2021" name="Cell">
        <title>Tracing the genetic footprints of vertebrate landing in non-teleost ray-finned fishes.</title>
        <authorList>
            <person name="Bi X."/>
            <person name="Wang K."/>
            <person name="Yang L."/>
            <person name="Pan H."/>
            <person name="Jiang H."/>
            <person name="Wei Q."/>
            <person name="Fang M."/>
            <person name="Yu H."/>
            <person name="Zhu C."/>
            <person name="Cai Y."/>
            <person name="He Y."/>
            <person name="Gan X."/>
            <person name="Zeng H."/>
            <person name="Yu D."/>
            <person name="Zhu Y."/>
            <person name="Jiang H."/>
            <person name="Qiu Q."/>
            <person name="Yang H."/>
            <person name="Zhang Y.E."/>
            <person name="Wang W."/>
            <person name="Zhu M."/>
            <person name="He S."/>
            <person name="Zhang G."/>
        </authorList>
    </citation>
    <scope>NUCLEOTIDE SEQUENCE [LARGE SCALE GENOMIC DNA]</scope>
    <source>
        <strain evidence="12">Bchr_013</strain>
    </source>
</reference>
<dbReference type="PROSITE" id="PS50022">
    <property type="entry name" value="FA58C_3"/>
    <property type="match status" value="1"/>
</dbReference>
<evidence type="ECO:0000256" key="2">
    <source>
        <dbReference type="ARBA" id="ARBA00022553"/>
    </source>
</evidence>
<dbReference type="PANTHER" id="PTHR46806:SF3">
    <property type="entry name" value="DISCOIDIN, CUB AND LCCL DOMAIN-CONTAINING PROTEIN 2"/>
    <property type="match status" value="1"/>
</dbReference>
<feature type="non-terminal residue" evidence="12">
    <location>
        <position position="1"/>
    </location>
</feature>
<dbReference type="SMART" id="SM00042">
    <property type="entry name" value="CUB"/>
    <property type="match status" value="1"/>
</dbReference>
<dbReference type="InterPro" id="IPR036609">
    <property type="entry name" value="LCCL_sf"/>
</dbReference>
<dbReference type="EMBL" id="JAATIS010008602">
    <property type="protein sequence ID" value="KAG2457040.1"/>
    <property type="molecule type" value="Genomic_DNA"/>
</dbReference>
<keyword evidence="8" id="KW-0732">Signal</keyword>
<name>A0A8X7WVY4_POLSE</name>
<dbReference type="Gene3D" id="2.60.120.260">
    <property type="entry name" value="Galactose-binding domain-like"/>
    <property type="match status" value="1"/>
</dbReference>
<dbReference type="SUPFAM" id="SSF49785">
    <property type="entry name" value="Galactose-binding domain-like"/>
    <property type="match status" value="1"/>
</dbReference>
<feature type="domain" description="LCCL" evidence="11">
    <location>
        <begin position="86"/>
        <end position="173"/>
    </location>
</feature>
<feature type="chain" id="PRO_5036500421" evidence="8">
    <location>
        <begin position="17"/>
        <end position="449"/>
    </location>
</feature>
<dbReference type="Pfam" id="PF00431">
    <property type="entry name" value="CUB"/>
    <property type="match status" value="1"/>
</dbReference>
<dbReference type="InterPro" id="IPR008979">
    <property type="entry name" value="Galactose-bd-like_sf"/>
</dbReference>
<evidence type="ECO:0000256" key="1">
    <source>
        <dbReference type="ARBA" id="ARBA00004479"/>
    </source>
</evidence>
<organism evidence="12 13">
    <name type="scientific">Polypterus senegalus</name>
    <name type="common">Senegal bichir</name>
    <dbReference type="NCBI Taxonomy" id="55291"/>
    <lineage>
        <taxon>Eukaryota</taxon>
        <taxon>Metazoa</taxon>
        <taxon>Chordata</taxon>
        <taxon>Craniata</taxon>
        <taxon>Vertebrata</taxon>
        <taxon>Euteleostomi</taxon>
        <taxon>Actinopterygii</taxon>
        <taxon>Polypteriformes</taxon>
        <taxon>Polypteridae</taxon>
        <taxon>Polypterus</taxon>
    </lineage>
</organism>
<evidence type="ECO:0000313" key="13">
    <source>
        <dbReference type="Proteomes" id="UP000886611"/>
    </source>
</evidence>
<dbReference type="PROSITE" id="PS50820">
    <property type="entry name" value="LCCL"/>
    <property type="match status" value="1"/>
</dbReference>
<dbReference type="SMART" id="SM00603">
    <property type="entry name" value="LCCL"/>
    <property type="match status" value="1"/>
</dbReference>
<keyword evidence="2" id="KW-0597">Phosphoprotein</keyword>
<dbReference type="Pfam" id="PF03815">
    <property type="entry name" value="LCCL"/>
    <property type="match status" value="1"/>
</dbReference>
<keyword evidence="5" id="KW-0472">Membrane</keyword>
<dbReference type="Proteomes" id="UP000886611">
    <property type="component" value="Unassembled WGS sequence"/>
</dbReference>
<proteinExistence type="predicted"/>
<dbReference type="PANTHER" id="PTHR46806">
    <property type="entry name" value="F5/8 TYPE C DOMAIN-CONTAINING PROTEIN"/>
    <property type="match status" value="1"/>
</dbReference>
<evidence type="ECO:0000259" key="10">
    <source>
        <dbReference type="PROSITE" id="PS50022"/>
    </source>
</evidence>
<keyword evidence="6 7" id="KW-1015">Disulfide bond</keyword>
<keyword evidence="4" id="KW-1133">Transmembrane helix</keyword>
<dbReference type="GO" id="GO:0042060">
    <property type="term" value="P:wound healing"/>
    <property type="evidence" value="ECO:0007669"/>
    <property type="project" value="TreeGrafter"/>
</dbReference>
<comment type="caution">
    <text evidence="7">Lacks conserved residue(s) required for the propagation of feature annotation.</text>
</comment>
<evidence type="ECO:0000256" key="7">
    <source>
        <dbReference type="PROSITE-ProRule" id="PRU00059"/>
    </source>
</evidence>
<gene>
    <name evidence="12" type="primary">Dcbld2_0</name>
    <name evidence="12" type="ORF">GTO96_0013338</name>
</gene>